<accession>A0ACB7S2D2</accession>
<comment type="caution">
    <text evidence="1">The sequence shown here is derived from an EMBL/GenBank/DDBJ whole genome shotgun (WGS) entry which is preliminary data.</text>
</comment>
<reference evidence="1" key="1">
    <citation type="submission" date="2020-05" db="EMBL/GenBank/DDBJ databases">
        <title>Large-scale comparative analyses of tick genomes elucidate their genetic diversity and vector capacities.</title>
        <authorList>
            <person name="Jia N."/>
            <person name="Wang J."/>
            <person name="Shi W."/>
            <person name="Du L."/>
            <person name="Sun Y."/>
            <person name="Zhan W."/>
            <person name="Jiang J."/>
            <person name="Wang Q."/>
            <person name="Zhang B."/>
            <person name="Ji P."/>
            <person name="Sakyi L.B."/>
            <person name="Cui X."/>
            <person name="Yuan T."/>
            <person name="Jiang B."/>
            <person name="Yang W."/>
            <person name="Lam T.T.-Y."/>
            <person name="Chang Q."/>
            <person name="Ding S."/>
            <person name="Wang X."/>
            <person name="Zhu J."/>
            <person name="Ruan X."/>
            <person name="Zhao L."/>
            <person name="Wei J."/>
            <person name="Que T."/>
            <person name="Du C."/>
            <person name="Cheng J."/>
            <person name="Dai P."/>
            <person name="Han X."/>
            <person name="Huang E."/>
            <person name="Gao Y."/>
            <person name="Liu J."/>
            <person name="Shao H."/>
            <person name="Ye R."/>
            <person name="Li L."/>
            <person name="Wei W."/>
            <person name="Wang X."/>
            <person name="Wang C."/>
            <person name="Yang T."/>
            <person name="Huo Q."/>
            <person name="Li W."/>
            <person name="Guo W."/>
            <person name="Chen H."/>
            <person name="Zhou L."/>
            <person name="Ni X."/>
            <person name="Tian J."/>
            <person name="Zhou Y."/>
            <person name="Sheng Y."/>
            <person name="Liu T."/>
            <person name="Pan Y."/>
            <person name="Xia L."/>
            <person name="Li J."/>
            <person name="Zhao F."/>
            <person name="Cao W."/>
        </authorList>
    </citation>
    <scope>NUCLEOTIDE SEQUENCE</scope>
    <source>
        <strain evidence="1">Hyas-2018</strain>
    </source>
</reference>
<dbReference type="EMBL" id="CM023486">
    <property type="protein sequence ID" value="KAH6928242.1"/>
    <property type="molecule type" value="Genomic_DNA"/>
</dbReference>
<keyword evidence="2" id="KW-1185">Reference proteome</keyword>
<protein>
    <submittedName>
        <fullName evidence="1">Uncharacterized protein</fullName>
    </submittedName>
</protein>
<gene>
    <name evidence="1" type="ORF">HPB50_013035</name>
</gene>
<dbReference type="Proteomes" id="UP000821845">
    <property type="component" value="Chromosome 6"/>
</dbReference>
<sequence>MSVGALLEDDREDREQELALRYAIDRINNNNAILPASRLRLLTQRLPPGDAFHAFKTGAWHFPSTLGATCLTPAGAYSIQLRTIRARSTDSETKDSAAVIGGPQAVGQ</sequence>
<proteinExistence type="predicted"/>
<evidence type="ECO:0000313" key="2">
    <source>
        <dbReference type="Proteomes" id="UP000821845"/>
    </source>
</evidence>
<organism evidence="1 2">
    <name type="scientific">Hyalomma asiaticum</name>
    <name type="common">Tick</name>
    <dbReference type="NCBI Taxonomy" id="266040"/>
    <lineage>
        <taxon>Eukaryota</taxon>
        <taxon>Metazoa</taxon>
        <taxon>Ecdysozoa</taxon>
        <taxon>Arthropoda</taxon>
        <taxon>Chelicerata</taxon>
        <taxon>Arachnida</taxon>
        <taxon>Acari</taxon>
        <taxon>Parasitiformes</taxon>
        <taxon>Ixodida</taxon>
        <taxon>Ixodoidea</taxon>
        <taxon>Ixodidae</taxon>
        <taxon>Hyalomminae</taxon>
        <taxon>Hyalomma</taxon>
    </lineage>
</organism>
<name>A0ACB7S2D2_HYAAI</name>
<evidence type="ECO:0000313" key="1">
    <source>
        <dbReference type="EMBL" id="KAH6928242.1"/>
    </source>
</evidence>